<sequence length="253" mass="26313">MPAARRLTALALATTAAAALAGCTPTTGDGGGGGAQALTVCTNSPYPPFELERDGEIVGFDMAIADEIAADRGTAKEVVQANFETLESGAALDTGQCDVAIAGITVTDERRAAMDFSEPYFNDELALLTTADSGIDGFEDLAGAAVGVQQGTSGEDHATEQGWDVQQFEDVELMFQSLETDGVDAVVGNVSALGERAGASPDLELAATLDNGERIAVAVARGETELLEQVNATLERIRQDGTLERLRAEWMGL</sequence>
<dbReference type="EMBL" id="LOMZ01000001">
    <property type="protein sequence ID" value="PLC12216.1"/>
    <property type="molecule type" value="Genomic_DNA"/>
</dbReference>
<comment type="caution">
    <text evidence="4">The sequence shown here is derived from an EMBL/GenBank/DDBJ whole genome shotgun (WGS) entry which is preliminary data.</text>
</comment>
<dbReference type="AlphaFoldDB" id="A0A2N4T221"/>
<dbReference type="Proteomes" id="UP000234632">
    <property type="component" value="Unassembled WGS sequence"/>
</dbReference>
<dbReference type="RefSeq" id="WP_101851866.1">
    <property type="nucleotide sequence ID" value="NZ_JARVWU010000009.1"/>
</dbReference>
<keyword evidence="1 2" id="KW-0732">Signal</keyword>
<gene>
    <name evidence="4" type="ORF">AUQ48_08200</name>
</gene>
<dbReference type="PANTHER" id="PTHR35936">
    <property type="entry name" value="MEMBRANE-BOUND LYTIC MUREIN TRANSGLYCOSYLASE F"/>
    <property type="match status" value="1"/>
</dbReference>
<feature type="domain" description="Solute-binding protein family 3/N-terminal" evidence="3">
    <location>
        <begin position="37"/>
        <end position="253"/>
    </location>
</feature>
<evidence type="ECO:0000259" key="3">
    <source>
        <dbReference type="SMART" id="SM00062"/>
    </source>
</evidence>
<evidence type="ECO:0000256" key="2">
    <source>
        <dbReference type="SAM" id="SignalP"/>
    </source>
</evidence>
<evidence type="ECO:0000313" key="5">
    <source>
        <dbReference type="Proteomes" id="UP000234632"/>
    </source>
</evidence>
<dbReference type="SUPFAM" id="SSF53850">
    <property type="entry name" value="Periplasmic binding protein-like II"/>
    <property type="match status" value="1"/>
</dbReference>
<reference evidence="4 5" key="1">
    <citation type="submission" date="2015-12" db="EMBL/GenBank/DDBJ databases">
        <authorList>
            <person name="Shamseldin A."/>
            <person name="Moawad H."/>
            <person name="Abd El-Rahim W.M."/>
            <person name="Sadowsky M.J."/>
        </authorList>
    </citation>
    <scope>NUCLEOTIDE SEQUENCE [LARGE SCALE GENOMIC DNA]</scope>
    <source>
        <strain evidence="4 5">S43</strain>
    </source>
</reference>
<feature type="signal peptide" evidence="2">
    <location>
        <begin position="1"/>
        <end position="21"/>
    </location>
</feature>
<accession>A0A2N4T221</accession>
<dbReference type="Pfam" id="PF00497">
    <property type="entry name" value="SBP_bac_3"/>
    <property type="match status" value="1"/>
</dbReference>
<dbReference type="InterPro" id="IPR001638">
    <property type="entry name" value="Solute-binding_3/MltF_N"/>
</dbReference>
<evidence type="ECO:0000256" key="1">
    <source>
        <dbReference type="ARBA" id="ARBA00022729"/>
    </source>
</evidence>
<proteinExistence type="predicted"/>
<dbReference type="CDD" id="cd13530">
    <property type="entry name" value="PBP2_peptides_like"/>
    <property type="match status" value="1"/>
</dbReference>
<feature type="chain" id="PRO_5039112470" evidence="2">
    <location>
        <begin position="22"/>
        <end position="253"/>
    </location>
</feature>
<organism evidence="4 5">
    <name type="scientific">Kocuria flava</name>
    <dbReference type="NCBI Taxonomy" id="446860"/>
    <lineage>
        <taxon>Bacteria</taxon>
        <taxon>Bacillati</taxon>
        <taxon>Actinomycetota</taxon>
        <taxon>Actinomycetes</taxon>
        <taxon>Micrococcales</taxon>
        <taxon>Micrococcaceae</taxon>
        <taxon>Kocuria</taxon>
    </lineage>
</organism>
<dbReference type="SMART" id="SM00062">
    <property type="entry name" value="PBPb"/>
    <property type="match status" value="1"/>
</dbReference>
<dbReference type="Gene3D" id="3.40.190.10">
    <property type="entry name" value="Periplasmic binding protein-like II"/>
    <property type="match status" value="2"/>
</dbReference>
<protein>
    <submittedName>
        <fullName evidence="4">Amino acid ABC transporter amino acid-binding protein</fullName>
    </submittedName>
</protein>
<name>A0A2N4T221_9MICC</name>
<dbReference type="PROSITE" id="PS51257">
    <property type="entry name" value="PROKAR_LIPOPROTEIN"/>
    <property type="match status" value="1"/>
</dbReference>
<evidence type="ECO:0000313" key="4">
    <source>
        <dbReference type="EMBL" id="PLC12216.1"/>
    </source>
</evidence>
<dbReference type="PANTHER" id="PTHR35936:SF17">
    <property type="entry name" value="ARGININE-BINDING EXTRACELLULAR PROTEIN ARTP"/>
    <property type="match status" value="1"/>
</dbReference>